<dbReference type="EMBL" id="MGES01000047">
    <property type="protein sequence ID" value="OGL88434.1"/>
    <property type="molecule type" value="Genomic_DNA"/>
</dbReference>
<feature type="transmembrane region" description="Helical" evidence="5">
    <location>
        <begin position="18"/>
        <end position="40"/>
    </location>
</feature>
<evidence type="ECO:0000256" key="1">
    <source>
        <dbReference type="ARBA" id="ARBA00004141"/>
    </source>
</evidence>
<feature type="transmembrane region" description="Helical" evidence="5">
    <location>
        <begin position="392"/>
        <end position="409"/>
    </location>
</feature>
<reference evidence="7 8" key="1">
    <citation type="journal article" date="2016" name="Nat. Commun.">
        <title>Thousands of microbial genomes shed light on interconnected biogeochemical processes in an aquifer system.</title>
        <authorList>
            <person name="Anantharaman K."/>
            <person name="Brown C.T."/>
            <person name="Hug L.A."/>
            <person name="Sharon I."/>
            <person name="Castelle C.J."/>
            <person name="Probst A.J."/>
            <person name="Thomas B.C."/>
            <person name="Singh A."/>
            <person name="Wilkins M.J."/>
            <person name="Karaoz U."/>
            <person name="Brodie E.L."/>
            <person name="Williams K.H."/>
            <person name="Hubbard S.S."/>
            <person name="Banfield J.F."/>
        </authorList>
    </citation>
    <scope>NUCLEOTIDE SEQUENCE [LARGE SCALE GENOMIC DNA]</scope>
</reference>
<sequence length="691" mass="77575">MYHWIVRHEKQILHVTRWLLIASLVTPIVFIPNYFIFPFITAKVFYFRAVIVLALGGYLALLAVRLATYRPPRSLVLGAVAIFFGWVLVSAVFGADVYHSLWSDHERMLGIVTMAHYLALLVMSASIFREDAWWKKVFLSLVGVGALVLVGALVQQFNPDFLFGGERAASTLGNPTYLSVYAVYVGVLAWYLLRTYYWRHFRDGAFYFLVVTIALSVGGFVWSETRGAVIGLGAAIVWMCVLSVFVSARARNRRIGIGVLAVVTIGAALIVLGAEQGRFGDTPVLRRFADFSITGASETRLRTWSIALEAWRARPITGWGWFNFAIPYNEFYRPEQFKHGLAETWVDQAHNTILETLATTGAVGLLVYLGIWVAIGVLLTRGYRARRIGSEELLLFSGLLMFHFVQNIFVFENPSSYLTLFVIVAFLIYRTEEAAVTASRGRVARWFTPARAGRFAVIAVIGAVVLAYYMNVVPARANHLQILAGEALDRGDAGLWWGLHEQALAFQTPHRDDIRREMVRAFMNTSGVTQLPKDALDQVATFLVGEIEKVARLHPRNVRIALEQGEALLFQHEHLRDTHPDAIVLAERVYEQAVALSPRRQQVWLLRASAVMAVSDFQRANVLLKQTRALSPSLPIIHRLLGEFFEKAGLYEDAVASYETAIRLVGSPEGTFISLDEWQRFGLLHIEHGDT</sequence>
<feature type="transmembrane region" description="Helical" evidence="5">
    <location>
        <begin position="177"/>
        <end position="193"/>
    </location>
</feature>
<name>A0A1F7VEK3_9BACT</name>
<feature type="transmembrane region" description="Helical" evidence="5">
    <location>
        <begin position="137"/>
        <end position="157"/>
    </location>
</feature>
<dbReference type="PANTHER" id="PTHR37422">
    <property type="entry name" value="TEICHURONIC ACID BIOSYNTHESIS PROTEIN TUAE"/>
    <property type="match status" value="1"/>
</dbReference>
<dbReference type="Pfam" id="PF04932">
    <property type="entry name" value="Wzy_C"/>
    <property type="match status" value="1"/>
</dbReference>
<comment type="caution">
    <text evidence="7">The sequence shown here is derived from an EMBL/GenBank/DDBJ whole genome shotgun (WGS) entry which is preliminary data.</text>
</comment>
<keyword evidence="2 5" id="KW-0812">Transmembrane</keyword>
<evidence type="ECO:0000256" key="2">
    <source>
        <dbReference type="ARBA" id="ARBA00022692"/>
    </source>
</evidence>
<gene>
    <name evidence="7" type="ORF">A3H75_01505</name>
</gene>
<dbReference type="SUPFAM" id="SSF48452">
    <property type="entry name" value="TPR-like"/>
    <property type="match status" value="1"/>
</dbReference>
<dbReference type="Gene3D" id="1.25.40.10">
    <property type="entry name" value="Tetratricopeptide repeat domain"/>
    <property type="match status" value="1"/>
</dbReference>
<keyword evidence="4 5" id="KW-0472">Membrane</keyword>
<feature type="transmembrane region" description="Helical" evidence="5">
    <location>
        <begin position="107"/>
        <end position="128"/>
    </location>
</feature>
<evidence type="ECO:0000256" key="4">
    <source>
        <dbReference type="ARBA" id="ARBA00023136"/>
    </source>
</evidence>
<accession>A0A1F7VEK3</accession>
<dbReference type="Proteomes" id="UP000176678">
    <property type="component" value="Unassembled WGS sequence"/>
</dbReference>
<dbReference type="InterPro" id="IPR051533">
    <property type="entry name" value="WaaL-like"/>
</dbReference>
<keyword evidence="3 5" id="KW-1133">Transmembrane helix</keyword>
<feature type="domain" description="O-antigen ligase-related" evidence="6">
    <location>
        <begin position="212"/>
        <end position="369"/>
    </location>
</feature>
<dbReference type="AlphaFoldDB" id="A0A1F7VEK3"/>
<feature type="non-terminal residue" evidence="7">
    <location>
        <position position="691"/>
    </location>
</feature>
<evidence type="ECO:0000313" key="8">
    <source>
        <dbReference type="Proteomes" id="UP000176678"/>
    </source>
</evidence>
<proteinExistence type="predicted"/>
<dbReference type="STRING" id="1802410.A3H75_01505"/>
<evidence type="ECO:0000256" key="3">
    <source>
        <dbReference type="ARBA" id="ARBA00022989"/>
    </source>
</evidence>
<dbReference type="PANTHER" id="PTHR37422:SF13">
    <property type="entry name" value="LIPOPOLYSACCHARIDE BIOSYNTHESIS PROTEIN PA4999-RELATED"/>
    <property type="match status" value="1"/>
</dbReference>
<organism evidence="7 8">
    <name type="scientific">Candidatus Uhrbacteria bacterium RIFCSPLOWO2_02_FULL_51_9</name>
    <dbReference type="NCBI Taxonomy" id="1802410"/>
    <lineage>
        <taxon>Bacteria</taxon>
        <taxon>Candidatus Uhriibacteriota</taxon>
    </lineage>
</organism>
<comment type="subcellular location">
    <subcellularLocation>
        <location evidence="1">Membrane</location>
        <topology evidence="1">Multi-pass membrane protein</topology>
    </subcellularLocation>
</comment>
<feature type="transmembrane region" description="Helical" evidence="5">
    <location>
        <begin position="452"/>
        <end position="470"/>
    </location>
</feature>
<feature type="transmembrane region" description="Helical" evidence="5">
    <location>
        <begin position="255"/>
        <end position="274"/>
    </location>
</feature>
<feature type="transmembrane region" description="Helical" evidence="5">
    <location>
        <begin position="75"/>
        <end position="95"/>
    </location>
</feature>
<feature type="transmembrane region" description="Helical" evidence="5">
    <location>
        <begin position="415"/>
        <end position="431"/>
    </location>
</feature>
<feature type="transmembrane region" description="Helical" evidence="5">
    <location>
        <begin position="228"/>
        <end position="248"/>
    </location>
</feature>
<dbReference type="GO" id="GO:0016020">
    <property type="term" value="C:membrane"/>
    <property type="evidence" value="ECO:0007669"/>
    <property type="project" value="UniProtKB-SubCell"/>
</dbReference>
<evidence type="ECO:0000256" key="5">
    <source>
        <dbReference type="SAM" id="Phobius"/>
    </source>
</evidence>
<dbReference type="InterPro" id="IPR011990">
    <property type="entry name" value="TPR-like_helical_dom_sf"/>
</dbReference>
<dbReference type="InterPro" id="IPR007016">
    <property type="entry name" value="O-antigen_ligase-rel_domated"/>
</dbReference>
<feature type="transmembrane region" description="Helical" evidence="5">
    <location>
        <begin position="46"/>
        <end position="68"/>
    </location>
</feature>
<feature type="transmembrane region" description="Helical" evidence="5">
    <location>
        <begin position="357"/>
        <end position="380"/>
    </location>
</feature>
<evidence type="ECO:0000259" key="6">
    <source>
        <dbReference type="Pfam" id="PF04932"/>
    </source>
</evidence>
<feature type="transmembrane region" description="Helical" evidence="5">
    <location>
        <begin position="205"/>
        <end position="222"/>
    </location>
</feature>
<evidence type="ECO:0000313" key="7">
    <source>
        <dbReference type="EMBL" id="OGL88434.1"/>
    </source>
</evidence>
<protein>
    <recommendedName>
        <fullName evidence="6">O-antigen ligase-related domain-containing protein</fullName>
    </recommendedName>
</protein>